<dbReference type="PANTHER" id="PTHR23416:SF23">
    <property type="entry name" value="ACETYLTRANSFERASE C18B11.09C-RELATED"/>
    <property type="match status" value="1"/>
</dbReference>
<dbReference type="AlphaFoldDB" id="A0A8H3I941"/>
<dbReference type="CDD" id="cd03357">
    <property type="entry name" value="LbH_MAT_GAT"/>
    <property type="match status" value="1"/>
</dbReference>
<dbReference type="Pfam" id="PF00132">
    <property type="entry name" value="Hexapep"/>
    <property type="match status" value="1"/>
</dbReference>
<evidence type="ECO:0000256" key="1">
    <source>
        <dbReference type="ARBA" id="ARBA00007274"/>
    </source>
</evidence>
<organism evidence="4 5">
    <name type="scientific">Heterodermia speciosa</name>
    <dbReference type="NCBI Taxonomy" id="116794"/>
    <lineage>
        <taxon>Eukaryota</taxon>
        <taxon>Fungi</taxon>
        <taxon>Dikarya</taxon>
        <taxon>Ascomycota</taxon>
        <taxon>Pezizomycotina</taxon>
        <taxon>Lecanoromycetes</taxon>
        <taxon>OSLEUM clade</taxon>
        <taxon>Lecanoromycetidae</taxon>
        <taxon>Caliciales</taxon>
        <taxon>Physciaceae</taxon>
        <taxon>Heterodermia</taxon>
    </lineage>
</organism>
<dbReference type="OrthoDB" id="25818at2759"/>
<dbReference type="InterPro" id="IPR001451">
    <property type="entry name" value="Hexapep"/>
</dbReference>
<protein>
    <recommendedName>
        <fullName evidence="3">Maltose/galactoside acetyltransferase domain-containing protein</fullName>
    </recommendedName>
</protein>
<keyword evidence="5" id="KW-1185">Reference proteome</keyword>
<proteinExistence type="inferred from homology"/>
<dbReference type="Pfam" id="PF12464">
    <property type="entry name" value="Mac"/>
    <property type="match status" value="1"/>
</dbReference>
<dbReference type="Gene3D" id="2.160.10.10">
    <property type="entry name" value="Hexapeptide repeat proteins"/>
    <property type="match status" value="1"/>
</dbReference>
<dbReference type="GO" id="GO:0016407">
    <property type="term" value="F:acetyltransferase activity"/>
    <property type="evidence" value="ECO:0007669"/>
    <property type="project" value="InterPro"/>
</dbReference>
<dbReference type="PANTHER" id="PTHR23416">
    <property type="entry name" value="SIALIC ACID SYNTHASE-RELATED"/>
    <property type="match status" value="1"/>
</dbReference>
<gene>
    <name evidence="4" type="ORF">HETSPECPRED_004004</name>
</gene>
<feature type="domain" description="Maltose/galactoside acetyltransferase" evidence="3">
    <location>
        <begin position="1"/>
        <end position="55"/>
    </location>
</feature>
<reference evidence="4" key="1">
    <citation type="submission" date="2021-03" db="EMBL/GenBank/DDBJ databases">
        <authorList>
            <person name="Tagirdzhanova G."/>
        </authorList>
    </citation>
    <scope>NUCLEOTIDE SEQUENCE</scope>
</reference>
<dbReference type="SUPFAM" id="SSF51161">
    <property type="entry name" value="Trimeric LpxA-like enzymes"/>
    <property type="match status" value="1"/>
</dbReference>
<dbReference type="InterPro" id="IPR024688">
    <property type="entry name" value="Mac_dom"/>
</dbReference>
<keyword evidence="2" id="KW-0808">Transferase</keyword>
<evidence type="ECO:0000256" key="2">
    <source>
        <dbReference type="ARBA" id="ARBA00022679"/>
    </source>
</evidence>
<name>A0A8H3I941_9LECA</name>
<comment type="similarity">
    <text evidence="1">Belongs to the transferase hexapeptide repeat family.</text>
</comment>
<dbReference type="InterPro" id="IPR051159">
    <property type="entry name" value="Hexapeptide_acetyltransf"/>
</dbReference>
<evidence type="ECO:0000313" key="5">
    <source>
        <dbReference type="Proteomes" id="UP000664521"/>
    </source>
</evidence>
<sequence>MAYTSWDSPELEMGRLGAMRLLKRYNQTDPFEEGVDRADVYRVRAEILESLLGDIRDTPTIETPFTVLYGCNTSIGSNFFGNTGLAIDDSAFVTIGDNVIMGPDVHLISINHPTDVKQRLTGVMYARTISIGNACWIGARVTILPGASIGQGCTIGAGAVVTGRIPEYSVAVGVPAKVIGEVSPLE</sequence>
<dbReference type="InterPro" id="IPR011004">
    <property type="entry name" value="Trimer_LpxA-like_sf"/>
</dbReference>
<evidence type="ECO:0000313" key="4">
    <source>
        <dbReference type="EMBL" id="CAF9919447.1"/>
    </source>
</evidence>
<evidence type="ECO:0000259" key="3">
    <source>
        <dbReference type="Pfam" id="PF12464"/>
    </source>
</evidence>
<comment type="caution">
    <text evidence="4">The sequence shown here is derived from an EMBL/GenBank/DDBJ whole genome shotgun (WGS) entry which is preliminary data.</text>
</comment>
<accession>A0A8H3I941</accession>
<dbReference type="Proteomes" id="UP000664521">
    <property type="component" value="Unassembled WGS sequence"/>
</dbReference>
<dbReference type="EMBL" id="CAJPDS010000024">
    <property type="protein sequence ID" value="CAF9919447.1"/>
    <property type="molecule type" value="Genomic_DNA"/>
</dbReference>
<dbReference type="GO" id="GO:0008374">
    <property type="term" value="F:O-acyltransferase activity"/>
    <property type="evidence" value="ECO:0007669"/>
    <property type="project" value="TreeGrafter"/>
</dbReference>